<dbReference type="Pfam" id="PF12276">
    <property type="entry name" value="DUF3617"/>
    <property type="match status" value="1"/>
</dbReference>
<gene>
    <name evidence="1" type="ORF">LZ519_06950</name>
</gene>
<proteinExistence type="predicted"/>
<dbReference type="EMBL" id="JAMGBC010000001">
    <property type="protein sequence ID" value="MCL6679053.1"/>
    <property type="molecule type" value="Genomic_DNA"/>
</dbReference>
<evidence type="ECO:0000313" key="2">
    <source>
        <dbReference type="Proteomes" id="UP001165343"/>
    </source>
</evidence>
<evidence type="ECO:0000313" key="1">
    <source>
        <dbReference type="EMBL" id="MCL6679053.1"/>
    </source>
</evidence>
<protein>
    <submittedName>
        <fullName evidence="1">DUF3617 domain-containing protein</fullName>
    </submittedName>
</protein>
<sequence length="182" mass="19954">MIHRSILFATLILPLAACGSKPTVNEKNASVEEVSQKVSEATKAEGFIRPGKWQSTVNIEQMTMPGMPPQAAEQMKKMMAQTQTTETCLTPEEAKQPRAKFFGGNDQCRYDHFKMGHGKIDAEMHCTQNGSTQVMEMNGTYSGEAYTMQMTSTMEGGQSAANVSMKIKVDAKRVGECTAKES</sequence>
<organism evidence="1 2">
    <name type="scientific">Sphingomonas anseongensis</name>
    <dbReference type="NCBI Taxonomy" id="2908207"/>
    <lineage>
        <taxon>Bacteria</taxon>
        <taxon>Pseudomonadati</taxon>
        <taxon>Pseudomonadota</taxon>
        <taxon>Alphaproteobacteria</taxon>
        <taxon>Sphingomonadales</taxon>
        <taxon>Sphingomonadaceae</taxon>
        <taxon>Sphingomonas</taxon>
    </lineage>
</organism>
<reference evidence="1" key="1">
    <citation type="submission" date="2022-05" db="EMBL/GenBank/DDBJ databases">
        <authorList>
            <person name="Jo J.-H."/>
            <person name="Im W.-T."/>
        </authorList>
    </citation>
    <scope>NUCLEOTIDE SEQUENCE</scope>
    <source>
        <strain evidence="1">RG327</strain>
    </source>
</reference>
<name>A0ABT0RFM1_9SPHN</name>
<comment type="caution">
    <text evidence="1">The sequence shown here is derived from an EMBL/GenBank/DDBJ whole genome shotgun (WGS) entry which is preliminary data.</text>
</comment>
<keyword evidence="2" id="KW-1185">Reference proteome</keyword>
<dbReference type="RefSeq" id="WP_249867974.1">
    <property type="nucleotide sequence ID" value="NZ_JAMGBC010000001.1"/>
</dbReference>
<dbReference type="Proteomes" id="UP001165343">
    <property type="component" value="Unassembled WGS sequence"/>
</dbReference>
<accession>A0ABT0RFM1</accession>
<dbReference type="InterPro" id="IPR022061">
    <property type="entry name" value="DUF3617"/>
</dbReference>